<proteinExistence type="predicted"/>
<feature type="domain" description="Bacterial bifunctional deaminase-reductase C-terminal" evidence="1">
    <location>
        <begin position="5"/>
        <end position="175"/>
    </location>
</feature>
<dbReference type="SUPFAM" id="SSF53597">
    <property type="entry name" value="Dihydrofolate reductase-like"/>
    <property type="match status" value="1"/>
</dbReference>
<evidence type="ECO:0000259" key="1">
    <source>
        <dbReference type="Pfam" id="PF01872"/>
    </source>
</evidence>
<reference evidence="2 3" key="1">
    <citation type="submission" date="2020-07" db="EMBL/GenBank/DDBJ databases">
        <title>Sequencing the genomes of 1000 actinobacteria strains.</title>
        <authorList>
            <person name="Klenk H.-P."/>
        </authorList>
    </citation>
    <scope>NUCLEOTIDE SEQUENCE [LARGE SCALE GENOMIC DNA]</scope>
    <source>
        <strain evidence="2 3">DSM 44749</strain>
    </source>
</reference>
<dbReference type="RefSeq" id="WP_179761049.1">
    <property type="nucleotide sequence ID" value="NZ_BAAAJZ010000001.1"/>
</dbReference>
<dbReference type="GO" id="GO:0008703">
    <property type="term" value="F:5-amino-6-(5-phosphoribosylamino)uracil reductase activity"/>
    <property type="evidence" value="ECO:0007669"/>
    <property type="project" value="InterPro"/>
</dbReference>
<evidence type="ECO:0000313" key="2">
    <source>
        <dbReference type="EMBL" id="NYG01987.1"/>
    </source>
</evidence>
<organism evidence="2 3">
    <name type="scientific">Pseudonocardia alni</name>
    <name type="common">Amycolata alni</name>
    <dbReference type="NCBI Taxonomy" id="33907"/>
    <lineage>
        <taxon>Bacteria</taxon>
        <taxon>Bacillati</taxon>
        <taxon>Actinomycetota</taxon>
        <taxon>Actinomycetes</taxon>
        <taxon>Pseudonocardiales</taxon>
        <taxon>Pseudonocardiaceae</taxon>
        <taxon>Pseudonocardia</taxon>
    </lineage>
</organism>
<protein>
    <submittedName>
        <fullName evidence="2">Dihydrofolate reductase</fullName>
    </submittedName>
</protein>
<dbReference type="EMBL" id="JACCCZ010000001">
    <property type="protein sequence ID" value="NYG01987.1"/>
    <property type="molecule type" value="Genomic_DNA"/>
</dbReference>
<dbReference type="InterPro" id="IPR024072">
    <property type="entry name" value="DHFR-like_dom_sf"/>
</dbReference>
<dbReference type="AlphaFoldDB" id="A0A852VZH1"/>
<dbReference type="Pfam" id="PF01872">
    <property type="entry name" value="RibD_C"/>
    <property type="match status" value="1"/>
</dbReference>
<dbReference type="Proteomes" id="UP000549695">
    <property type="component" value="Unassembled WGS sequence"/>
</dbReference>
<gene>
    <name evidence="2" type="ORF">HDA37_002272</name>
</gene>
<dbReference type="GeneID" id="98052043"/>
<keyword evidence="3" id="KW-1185">Reference proteome</keyword>
<comment type="caution">
    <text evidence="2">The sequence shown here is derived from an EMBL/GenBank/DDBJ whole genome shotgun (WGS) entry which is preliminary data.</text>
</comment>
<dbReference type="InterPro" id="IPR002734">
    <property type="entry name" value="RibDG_C"/>
</dbReference>
<dbReference type="Gene3D" id="3.40.430.10">
    <property type="entry name" value="Dihydrofolate Reductase, subunit A"/>
    <property type="match status" value="1"/>
</dbReference>
<accession>A0A852VZH1</accession>
<evidence type="ECO:0000313" key="3">
    <source>
        <dbReference type="Proteomes" id="UP000549695"/>
    </source>
</evidence>
<dbReference type="GO" id="GO:0009231">
    <property type="term" value="P:riboflavin biosynthetic process"/>
    <property type="evidence" value="ECO:0007669"/>
    <property type="project" value="InterPro"/>
</dbReference>
<sequence length="184" mass="20374">MGFLSYSMSMSLDGFVEDPTGSIAFGDPDEEVHRLSNDQTRATSVFLFGRNLYDIMEDFWTAPERADGHPVEAEFAQLYTAIPRVVFSDSLTSVAPGCRLVRRADALEEVARLKEETDGELAVGGPGLAASLLDLIDEFRPRVVPVVLGGGKRYLPLGADLRLRLVEQRVFDGGTVHLRYQRVR</sequence>
<name>A0A852VZH1_PSEA5</name>